<dbReference type="OrthoDB" id="9808813at2"/>
<dbReference type="PANTHER" id="PTHR11076">
    <property type="entry name" value="DNA REPAIR POLYMERASE UMUC / TRANSFERASE FAMILY MEMBER"/>
    <property type="match status" value="1"/>
</dbReference>
<dbReference type="GO" id="GO:0005829">
    <property type="term" value="C:cytosol"/>
    <property type="evidence" value="ECO:0007669"/>
    <property type="project" value="TreeGrafter"/>
</dbReference>
<organism evidence="3 4">
    <name type="scientific">Desulfofustis glycolicus DSM 9705</name>
    <dbReference type="NCBI Taxonomy" id="1121409"/>
    <lineage>
        <taxon>Bacteria</taxon>
        <taxon>Pseudomonadati</taxon>
        <taxon>Thermodesulfobacteriota</taxon>
        <taxon>Desulfobulbia</taxon>
        <taxon>Desulfobulbales</taxon>
        <taxon>Desulfocapsaceae</taxon>
        <taxon>Desulfofustis</taxon>
    </lineage>
</organism>
<dbReference type="PANTHER" id="PTHR11076:SF33">
    <property type="entry name" value="DNA POLYMERASE KAPPA"/>
    <property type="match status" value="1"/>
</dbReference>
<dbReference type="Pfam" id="PF00817">
    <property type="entry name" value="IMS"/>
    <property type="match status" value="1"/>
</dbReference>
<comment type="similarity">
    <text evidence="1">Belongs to the DNA polymerase type-Y family.</text>
</comment>
<dbReference type="InterPro" id="IPR001126">
    <property type="entry name" value="UmuC"/>
</dbReference>
<dbReference type="STRING" id="1121409.SAMN02745124_01473"/>
<keyword evidence="4" id="KW-1185">Reference proteome</keyword>
<dbReference type="InterPro" id="IPR043128">
    <property type="entry name" value="Rev_trsase/Diguanyl_cyclase"/>
</dbReference>
<sequence length="393" mass="44018">MSRERAVIHLNVADFAVSVERVVDRSLCRWPVVVAPPAAARSVVYDMSDEAYEDGVRKNMPLRQAQRLCRRARILPPRPDLYRRAMHALVAEARGYSPRLEHGAEDGHLFLDLTGTYRLHGAAPDVGWRLRKQVRARLGIDPIWSLAGNKLVAKVASRLVKPTGEYIVGGGEESSFLAPLSVLLLPGLAEQEVCRLQHFNIDRIGQLAALSRGQLLSVFGCRGEVLFQLSRGVDNDEVRAEGERSPAIEREWVFADDVCDQRLLAGVVAGLAVRLGMELRAARLVTRRLVLQICYSDGIRVVRQACRKSGTADDFLLRRLAEQALERACRRRTRVRSCRLLCDRLQHQSPQLRLFADPSEPSERRGRLVQALDGVRRRFGVDAVRFGSQPSLA</sequence>
<evidence type="ECO:0000313" key="4">
    <source>
        <dbReference type="Proteomes" id="UP000184139"/>
    </source>
</evidence>
<dbReference type="InterPro" id="IPR050116">
    <property type="entry name" value="DNA_polymerase-Y"/>
</dbReference>
<dbReference type="RefSeq" id="WP_073374766.1">
    <property type="nucleotide sequence ID" value="NZ_FQXS01000006.1"/>
</dbReference>
<dbReference type="SUPFAM" id="SSF56672">
    <property type="entry name" value="DNA/RNA polymerases"/>
    <property type="match status" value="1"/>
</dbReference>
<feature type="domain" description="UmuC" evidence="2">
    <location>
        <begin position="7"/>
        <end position="189"/>
    </location>
</feature>
<accession>A0A1M5V1D3</accession>
<dbReference type="InterPro" id="IPR017961">
    <property type="entry name" value="DNA_pol_Y-fam_little_finger"/>
</dbReference>
<dbReference type="Pfam" id="PF11799">
    <property type="entry name" value="IMS_C"/>
    <property type="match status" value="1"/>
</dbReference>
<dbReference type="GO" id="GO:0042276">
    <property type="term" value="P:error-prone translesion synthesis"/>
    <property type="evidence" value="ECO:0007669"/>
    <property type="project" value="TreeGrafter"/>
</dbReference>
<dbReference type="Gene3D" id="3.40.1170.60">
    <property type="match status" value="1"/>
</dbReference>
<dbReference type="InterPro" id="IPR043502">
    <property type="entry name" value="DNA/RNA_pol_sf"/>
</dbReference>
<reference evidence="3 4" key="1">
    <citation type="submission" date="2016-11" db="EMBL/GenBank/DDBJ databases">
        <authorList>
            <person name="Jaros S."/>
            <person name="Januszkiewicz K."/>
            <person name="Wedrychowicz H."/>
        </authorList>
    </citation>
    <scope>NUCLEOTIDE SEQUENCE [LARGE SCALE GENOMIC DNA]</scope>
    <source>
        <strain evidence="3 4">DSM 9705</strain>
    </source>
</reference>
<gene>
    <name evidence="3" type="ORF">SAMN02745124_01473</name>
</gene>
<evidence type="ECO:0000313" key="3">
    <source>
        <dbReference type="EMBL" id="SHH69041.1"/>
    </source>
</evidence>
<evidence type="ECO:0000259" key="2">
    <source>
        <dbReference type="PROSITE" id="PS50173"/>
    </source>
</evidence>
<dbReference type="GO" id="GO:0003887">
    <property type="term" value="F:DNA-directed DNA polymerase activity"/>
    <property type="evidence" value="ECO:0007669"/>
    <property type="project" value="UniProtKB-KW"/>
</dbReference>
<dbReference type="PROSITE" id="PS50173">
    <property type="entry name" value="UMUC"/>
    <property type="match status" value="1"/>
</dbReference>
<evidence type="ECO:0000256" key="1">
    <source>
        <dbReference type="ARBA" id="ARBA00010945"/>
    </source>
</evidence>
<dbReference type="Gene3D" id="1.10.150.20">
    <property type="entry name" value="5' to 3' exonuclease, C-terminal subdomain"/>
    <property type="match status" value="1"/>
</dbReference>
<protein>
    <submittedName>
        <fullName evidence="3">DNA polymerase-4</fullName>
    </submittedName>
</protein>
<dbReference type="GO" id="GO:0003684">
    <property type="term" value="F:damaged DNA binding"/>
    <property type="evidence" value="ECO:0007669"/>
    <property type="project" value="InterPro"/>
</dbReference>
<dbReference type="GO" id="GO:0006281">
    <property type="term" value="P:DNA repair"/>
    <property type="evidence" value="ECO:0007669"/>
    <property type="project" value="InterPro"/>
</dbReference>
<dbReference type="EMBL" id="FQXS01000006">
    <property type="protein sequence ID" value="SHH69041.1"/>
    <property type="molecule type" value="Genomic_DNA"/>
</dbReference>
<dbReference type="AlphaFoldDB" id="A0A1M5V1D3"/>
<dbReference type="Proteomes" id="UP000184139">
    <property type="component" value="Unassembled WGS sequence"/>
</dbReference>
<dbReference type="GO" id="GO:0009432">
    <property type="term" value="P:SOS response"/>
    <property type="evidence" value="ECO:0007669"/>
    <property type="project" value="TreeGrafter"/>
</dbReference>
<proteinExistence type="inferred from homology"/>
<name>A0A1M5V1D3_9BACT</name>
<dbReference type="Gene3D" id="3.30.70.270">
    <property type="match status" value="1"/>
</dbReference>